<gene>
    <name evidence="1" type="ORF">E8K88_01515</name>
</gene>
<dbReference type="Proteomes" id="UP000306236">
    <property type="component" value="Unassembled WGS sequence"/>
</dbReference>
<keyword evidence="2" id="KW-1185">Reference proteome</keyword>
<dbReference type="EMBL" id="SSWX01000002">
    <property type="protein sequence ID" value="THJ35983.1"/>
    <property type="molecule type" value="Genomic_DNA"/>
</dbReference>
<accession>A0A4S5BX20</accession>
<dbReference type="AlphaFoldDB" id="A0A4S5BX20"/>
<sequence>MMPSRFALPSTPHIWSVRTARALSCTAALSAILAISACSSKPPTPAWQIQASSALNVSQSAYLDGNERVAAFELNKARADISRTGSPQELARLELHQCAMQLASLDFQACTAFSPLASSASAQERNYALYLQGQHLDAGQRATLPETQQTIAAYNTVDAQSLQTAARIEEPLSRLVAIAALSRRAQSTPAPLLELAINTASQAGWRRPLLAWLLAQKTFAQAQHLPELEQSTDLRIAIVQQQGRAIEHQPEQQAPATQ</sequence>
<reference evidence="1 2" key="1">
    <citation type="submission" date="2019-04" db="EMBL/GenBank/DDBJ databases">
        <title>Lampropedia sp YIM MLB12 draf genome.</title>
        <authorList>
            <person name="Wang Y.-X."/>
        </authorList>
    </citation>
    <scope>NUCLEOTIDE SEQUENCE [LARGE SCALE GENOMIC DNA]</scope>
    <source>
        <strain evidence="1 2">YIM MLB12</strain>
    </source>
</reference>
<evidence type="ECO:0000313" key="1">
    <source>
        <dbReference type="EMBL" id="THJ35983.1"/>
    </source>
</evidence>
<comment type="caution">
    <text evidence="1">The sequence shown here is derived from an EMBL/GenBank/DDBJ whole genome shotgun (WGS) entry which is preliminary data.</text>
</comment>
<evidence type="ECO:0000313" key="2">
    <source>
        <dbReference type="Proteomes" id="UP000306236"/>
    </source>
</evidence>
<organism evidence="1 2">
    <name type="scientific">Lampropedia aestuarii</name>
    <dbReference type="NCBI Taxonomy" id="2562762"/>
    <lineage>
        <taxon>Bacteria</taxon>
        <taxon>Pseudomonadati</taxon>
        <taxon>Pseudomonadota</taxon>
        <taxon>Betaproteobacteria</taxon>
        <taxon>Burkholderiales</taxon>
        <taxon>Comamonadaceae</taxon>
        <taxon>Lampropedia</taxon>
    </lineage>
</organism>
<proteinExistence type="predicted"/>
<name>A0A4S5BX20_9BURK</name>
<dbReference type="RefSeq" id="WP_136404888.1">
    <property type="nucleotide sequence ID" value="NZ_SSWX01000002.1"/>
</dbReference>
<protein>
    <recommendedName>
        <fullName evidence="3">DUF4398 domain-containing protein</fullName>
    </recommendedName>
</protein>
<evidence type="ECO:0008006" key="3">
    <source>
        <dbReference type="Google" id="ProtNLM"/>
    </source>
</evidence>
<dbReference type="OrthoDB" id="8562564at2"/>